<proteinExistence type="predicted"/>
<keyword evidence="2" id="KW-1185">Reference proteome</keyword>
<organism evidence="1 2">
    <name type="scientific">Gemmata palustris</name>
    <dbReference type="NCBI Taxonomy" id="2822762"/>
    <lineage>
        <taxon>Bacteria</taxon>
        <taxon>Pseudomonadati</taxon>
        <taxon>Planctomycetota</taxon>
        <taxon>Planctomycetia</taxon>
        <taxon>Gemmatales</taxon>
        <taxon>Gemmataceae</taxon>
        <taxon>Gemmata</taxon>
    </lineage>
</organism>
<evidence type="ECO:0000313" key="1">
    <source>
        <dbReference type="EMBL" id="MBP3956467.1"/>
    </source>
</evidence>
<evidence type="ECO:0000313" key="2">
    <source>
        <dbReference type="Proteomes" id="UP000676565"/>
    </source>
</evidence>
<dbReference type="EMBL" id="JAGKQQ010000001">
    <property type="protein sequence ID" value="MBP3956467.1"/>
    <property type="molecule type" value="Genomic_DNA"/>
</dbReference>
<comment type="caution">
    <text evidence="1">The sequence shown here is derived from an EMBL/GenBank/DDBJ whole genome shotgun (WGS) entry which is preliminary data.</text>
</comment>
<sequence length="126" mass="13075">MSITHTVSQVWGAGSSQVAVQSTKTGSVEQNSSLTLGTVTNQAVDLQWAQAKLLSVFIKTDLDCTLKINSSGSPTDTITLAAGVPFVWLKGSGVPYPFTGTAGAVTTAFVTTTAATNIEIRVLLDL</sequence>
<dbReference type="Proteomes" id="UP000676565">
    <property type="component" value="Unassembled WGS sequence"/>
</dbReference>
<dbReference type="RefSeq" id="WP_210654617.1">
    <property type="nucleotide sequence ID" value="NZ_JAGKQQ010000001.1"/>
</dbReference>
<gene>
    <name evidence="1" type="ORF">J8F10_14395</name>
</gene>
<reference evidence="1 2" key="1">
    <citation type="submission" date="2021-04" db="EMBL/GenBank/DDBJ databases">
        <authorList>
            <person name="Ivanova A."/>
        </authorList>
    </citation>
    <scope>NUCLEOTIDE SEQUENCE [LARGE SCALE GENOMIC DNA]</scope>
    <source>
        <strain evidence="1 2">G18</strain>
    </source>
</reference>
<accession>A0ABS5BRV0</accession>
<name>A0ABS5BRV0_9BACT</name>
<protein>
    <submittedName>
        <fullName evidence="1">Uncharacterized protein</fullName>
    </submittedName>
</protein>